<keyword evidence="1" id="KW-0175">Coiled coil</keyword>
<dbReference type="AlphaFoldDB" id="A0AAF3EGK6"/>
<keyword evidence="3" id="KW-1185">Reference proteome</keyword>
<evidence type="ECO:0000313" key="3">
    <source>
        <dbReference type="Proteomes" id="UP000887575"/>
    </source>
</evidence>
<dbReference type="Proteomes" id="UP000887575">
    <property type="component" value="Unassembled WGS sequence"/>
</dbReference>
<feature type="compositionally biased region" description="Low complexity" evidence="2">
    <location>
        <begin position="54"/>
        <end position="70"/>
    </location>
</feature>
<feature type="coiled-coil region" evidence="1">
    <location>
        <begin position="116"/>
        <end position="143"/>
    </location>
</feature>
<evidence type="ECO:0000313" key="4">
    <source>
        <dbReference type="WBParaSite" id="MBELARI_LOCUS13099"/>
    </source>
</evidence>
<evidence type="ECO:0000256" key="1">
    <source>
        <dbReference type="SAM" id="Coils"/>
    </source>
</evidence>
<reference evidence="4" key="1">
    <citation type="submission" date="2024-02" db="UniProtKB">
        <authorList>
            <consortium name="WormBaseParasite"/>
        </authorList>
    </citation>
    <scope>IDENTIFICATION</scope>
</reference>
<feature type="region of interest" description="Disordered" evidence="2">
    <location>
        <begin position="54"/>
        <end position="112"/>
    </location>
</feature>
<proteinExistence type="predicted"/>
<organism evidence="3 4">
    <name type="scientific">Mesorhabditis belari</name>
    <dbReference type="NCBI Taxonomy" id="2138241"/>
    <lineage>
        <taxon>Eukaryota</taxon>
        <taxon>Metazoa</taxon>
        <taxon>Ecdysozoa</taxon>
        <taxon>Nematoda</taxon>
        <taxon>Chromadorea</taxon>
        <taxon>Rhabditida</taxon>
        <taxon>Rhabditina</taxon>
        <taxon>Rhabditomorpha</taxon>
        <taxon>Rhabditoidea</taxon>
        <taxon>Rhabditidae</taxon>
        <taxon>Mesorhabditinae</taxon>
        <taxon>Mesorhabditis</taxon>
    </lineage>
</organism>
<evidence type="ECO:0000256" key="2">
    <source>
        <dbReference type="SAM" id="MobiDB-lite"/>
    </source>
</evidence>
<name>A0AAF3EGK6_9BILA</name>
<dbReference type="WBParaSite" id="MBELARI_LOCUS13099">
    <property type="protein sequence ID" value="MBELARI_LOCUS13099"/>
    <property type="gene ID" value="MBELARI_LOCUS13099"/>
</dbReference>
<accession>A0AAF3EGK6</accession>
<sequence>MMAPNSMLYFNQSVSPSCSSEIQPTQLLPFPVLNPQLFFLPNAFTLPFFNEIPSSNSASSERSSPASSPENLDDTSSQHGSIKAGGKVKRGRPQQEIHDDLEDPNSQKRKHRRLYARQYRAQMRQKIDEVKKLQDDLAEVKRKHQDEIAGLNQIITNLIQINQQLMPTVFASSSPKRVI</sequence>
<protein>
    <submittedName>
        <fullName evidence="4">BZIP domain-containing protein</fullName>
    </submittedName>
</protein>